<dbReference type="AlphaFoldDB" id="A0A3E2TF35"/>
<dbReference type="GO" id="GO:0005886">
    <property type="term" value="C:plasma membrane"/>
    <property type="evidence" value="ECO:0007669"/>
    <property type="project" value="UniProtKB-SubCell"/>
</dbReference>
<evidence type="ECO:0000256" key="6">
    <source>
        <dbReference type="ARBA" id="ARBA00022989"/>
    </source>
</evidence>
<dbReference type="NCBIfam" id="TIGR00795">
    <property type="entry name" value="lctP"/>
    <property type="match status" value="1"/>
</dbReference>
<proteinExistence type="inferred from homology"/>
<dbReference type="EMBL" id="QVEP01000064">
    <property type="protein sequence ID" value="RGB73893.1"/>
    <property type="molecule type" value="Genomic_DNA"/>
</dbReference>
<keyword evidence="3 8" id="KW-0813">Transport</keyword>
<dbReference type="GO" id="GO:0015295">
    <property type="term" value="F:solute:proton symporter activity"/>
    <property type="evidence" value="ECO:0007669"/>
    <property type="project" value="TreeGrafter"/>
</dbReference>
<comment type="function">
    <text evidence="8">Uptake of L-lactate across the membrane. Can also transport D-lactate and glycolate.</text>
</comment>
<gene>
    <name evidence="9" type="ORF">DW070_15715</name>
</gene>
<evidence type="ECO:0000256" key="1">
    <source>
        <dbReference type="ARBA" id="ARBA00004651"/>
    </source>
</evidence>
<accession>A0A3E2TF35</accession>
<keyword evidence="4 8" id="KW-1003">Cell membrane</keyword>
<dbReference type="GO" id="GO:0015129">
    <property type="term" value="F:lactate transmembrane transporter activity"/>
    <property type="evidence" value="ECO:0007669"/>
    <property type="project" value="UniProtKB-UniRule"/>
</dbReference>
<feature type="transmembrane region" description="Helical" evidence="8">
    <location>
        <begin position="234"/>
        <end position="252"/>
    </location>
</feature>
<keyword evidence="5 8" id="KW-0812">Transmembrane</keyword>
<feature type="transmembrane region" description="Helical" evidence="8">
    <location>
        <begin position="43"/>
        <end position="62"/>
    </location>
</feature>
<evidence type="ECO:0000256" key="8">
    <source>
        <dbReference type="RuleBase" id="RU365092"/>
    </source>
</evidence>
<dbReference type="Proteomes" id="UP000260773">
    <property type="component" value="Unassembled WGS sequence"/>
</dbReference>
<feature type="transmembrane region" description="Helical" evidence="8">
    <location>
        <begin position="117"/>
        <end position="142"/>
    </location>
</feature>
<feature type="transmembrane region" description="Helical" evidence="8">
    <location>
        <begin position="362"/>
        <end position="381"/>
    </location>
</feature>
<keyword evidence="6 8" id="KW-1133">Transmembrane helix</keyword>
<name>A0A3E2TF35_9FIRM</name>
<dbReference type="Pfam" id="PF02652">
    <property type="entry name" value="Lactate_perm"/>
    <property type="match status" value="1"/>
</dbReference>
<protein>
    <recommendedName>
        <fullName evidence="8">L-lactate permease</fullName>
    </recommendedName>
</protein>
<evidence type="ECO:0000313" key="9">
    <source>
        <dbReference type="EMBL" id="RGB73893.1"/>
    </source>
</evidence>
<evidence type="ECO:0000256" key="5">
    <source>
        <dbReference type="ARBA" id="ARBA00022692"/>
    </source>
</evidence>
<evidence type="ECO:0000256" key="2">
    <source>
        <dbReference type="ARBA" id="ARBA00010100"/>
    </source>
</evidence>
<comment type="caution">
    <text evidence="9">The sequence shown here is derived from an EMBL/GenBank/DDBJ whole genome shotgun (WGS) entry which is preliminary data.</text>
</comment>
<feature type="transmembrane region" description="Helical" evidence="8">
    <location>
        <begin position="74"/>
        <end position="96"/>
    </location>
</feature>
<reference evidence="9 10" key="1">
    <citation type="submission" date="2018-08" db="EMBL/GenBank/DDBJ databases">
        <title>A genome reference for cultivated species of the human gut microbiota.</title>
        <authorList>
            <person name="Zou Y."/>
            <person name="Xue W."/>
            <person name="Luo G."/>
        </authorList>
    </citation>
    <scope>NUCLEOTIDE SEQUENCE [LARGE SCALE GENOMIC DNA]</scope>
    <source>
        <strain evidence="9 10">AF45-17</strain>
    </source>
</reference>
<feature type="transmembrane region" description="Helical" evidence="8">
    <location>
        <begin position="311"/>
        <end position="328"/>
    </location>
</feature>
<evidence type="ECO:0000256" key="3">
    <source>
        <dbReference type="ARBA" id="ARBA00022448"/>
    </source>
</evidence>
<organism evidence="9 10">
    <name type="scientific">Coprococcus catus</name>
    <dbReference type="NCBI Taxonomy" id="116085"/>
    <lineage>
        <taxon>Bacteria</taxon>
        <taxon>Bacillati</taxon>
        <taxon>Bacillota</taxon>
        <taxon>Clostridia</taxon>
        <taxon>Lachnospirales</taxon>
        <taxon>Lachnospiraceae</taxon>
        <taxon>Coprococcus</taxon>
    </lineage>
</organism>
<feature type="transmembrane region" description="Helical" evidence="8">
    <location>
        <begin position="472"/>
        <end position="490"/>
    </location>
</feature>
<evidence type="ECO:0000256" key="7">
    <source>
        <dbReference type="ARBA" id="ARBA00023136"/>
    </source>
</evidence>
<feature type="transmembrane region" description="Helical" evidence="8">
    <location>
        <begin position="510"/>
        <end position="531"/>
    </location>
</feature>
<dbReference type="InterPro" id="IPR003804">
    <property type="entry name" value="Lactate_perm"/>
</dbReference>
<comment type="similarity">
    <text evidence="2 8">Belongs to the lactate permease family.</text>
</comment>
<keyword evidence="7 8" id="KW-0472">Membrane</keyword>
<comment type="subcellular location">
    <subcellularLocation>
        <location evidence="1 8">Cell membrane</location>
        <topology evidence="1 8">Multi-pass membrane protein</topology>
    </subcellularLocation>
</comment>
<feature type="transmembrane region" description="Helical" evidence="8">
    <location>
        <begin position="393"/>
        <end position="411"/>
    </location>
</feature>
<evidence type="ECO:0000313" key="10">
    <source>
        <dbReference type="Proteomes" id="UP000260773"/>
    </source>
</evidence>
<feature type="transmembrane region" description="Helical" evidence="8">
    <location>
        <begin position="14"/>
        <end position="36"/>
    </location>
</feature>
<sequence>MVDQLESDERKEDFMLLEIILAIIPIAWLIISMAGLKMAGYKSCGIGLVIAIVEGVAVYHMTVPEAITGTLEGVVSAVWPICVIIVGAMFLYNMSLRTGAMDVIKAMLASVSNDKRVAALVIGWGFSNFMEGIAGFGTAVAIPAAMLVALGFNPVTACVICLIGNAASPEFGAIGTPTLSAANTAFPTTITGAADASVFAQMLSEPTARLLIPLCVVSPFVIILLCGGTKALKGVVGITLVSALSFVIPFYLVATFVGPELCVVIGSLVCLVCTIVMGRKHTNIPEEYMLESKEEAAASSDKPQMSMVKAWLPYILVVIFLLGTSKLVPPINQFLGQFKSSFVIYCGEGGAKVGLSWINTPGILMIIATIIGTAVQGASISDMGAELGKTFKGYWKAMLTVIFIISIAKVMGYAGMVMDLANALSSLLGNAYIAIAPLIGGIGCFVTGSATSASVMFATLQQSVAQQLGINEIWLVAANGAGATAGKMISPQSIALGVAAINLPGSDGKIMSKTIGWCVLYLVILCVFCFVGA</sequence>
<evidence type="ECO:0000256" key="4">
    <source>
        <dbReference type="ARBA" id="ARBA00022475"/>
    </source>
</evidence>
<feature type="transmembrane region" description="Helical" evidence="8">
    <location>
        <begin position="431"/>
        <end position="460"/>
    </location>
</feature>
<dbReference type="PANTHER" id="PTHR30003:SF0">
    <property type="entry name" value="GLYCOLATE PERMEASE GLCA-RELATED"/>
    <property type="match status" value="1"/>
</dbReference>
<feature type="transmembrane region" description="Helical" evidence="8">
    <location>
        <begin position="258"/>
        <end position="278"/>
    </location>
</feature>
<feature type="transmembrane region" description="Helical" evidence="8">
    <location>
        <begin position="210"/>
        <end position="227"/>
    </location>
</feature>
<dbReference type="PANTHER" id="PTHR30003">
    <property type="entry name" value="L-LACTATE PERMEASE"/>
    <property type="match status" value="1"/>
</dbReference>